<evidence type="ECO:0000259" key="1">
    <source>
        <dbReference type="Pfam" id="PF01636"/>
    </source>
</evidence>
<organism evidence="2 3">
    <name type="scientific">Actinomyces howellii</name>
    <dbReference type="NCBI Taxonomy" id="52771"/>
    <lineage>
        <taxon>Bacteria</taxon>
        <taxon>Bacillati</taxon>
        <taxon>Actinomycetota</taxon>
        <taxon>Actinomycetes</taxon>
        <taxon>Actinomycetales</taxon>
        <taxon>Actinomycetaceae</taxon>
        <taxon>Actinomyces</taxon>
    </lineage>
</organism>
<dbReference type="AlphaFoldDB" id="A0A448HDN4"/>
<dbReference type="EMBL" id="LR134350">
    <property type="protein sequence ID" value="VEG25626.1"/>
    <property type="molecule type" value="Genomic_DNA"/>
</dbReference>
<accession>A0A448HDN4</accession>
<name>A0A448HDN4_9ACTO</name>
<dbReference type="SUPFAM" id="SSF56112">
    <property type="entry name" value="Protein kinase-like (PK-like)"/>
    <property type="match status" value="1"/>
</dbReference>
<dbReference type="InterPro" id="IPR002575">
    <property type="entry name" value="Aminoglycoside_PTrfase"/>
</dbReference>
<dbReference type="RefSeq" id="WP_126381164.1">
    <property type="nucleotide sequence ID" value="NZ_LR134350.1"/>
</dbReference>
<dbReference type="GO" id="GO:0016740">
    <property type="term" value="F:transferase activity"/>
    <property type="evidence" value="ECO:0007669"/>
    <property type="project" value="UniProtKB-KW"/>
</dbReference>
<proteinExistence type="predicted"/>
<feature type="domain" description="Aminoglycoside phosphotransferase" evidence="1">
    <location>
        <begin position="116"/>
        <end position="345"/>
    </location>
</feature>
<keyword evidence="2" id="KW-0808">Transferase</keyword>
<reference evidence="2 3" key="1">
    <citation type="submission" date="2018-12" db="EMBL/GenBank/DDBJ databases">
        <authorList>
            <consortium name="Pathogen Informatics"/>
        </authorList>
    </citation>
    <scope>NUCLEOTIDE SEQUENCE [LARGE SCALE GENOMIC DNA]</scope>
    <source>
        <strain evidence="2 3">NCTC11636</strain>
    </source>
</reference>
<protein>
    <submittedName>
        <fullName evidence="2">Phosphotransferase enzyme family</fullName>
    </submittedName>
</protein>
<evidence type="ECO:0000313" key="3">
    <source>
        <dbReference type="Proteomes" id="UP000266895"/>
    </source>
</evidence>
<dbReference type="KEGG" id="ahw:NCTC11636_00130"/>
<dbReference type="Pfam" id="PF01636">
    <property type="entry name" value="APH"/>
    <property type="match status" value="1"/>
</dbReference>
<dbReference type="Gene3D" id="3.90.1200.10">
    <property type="match status" value="1"/>
</dbReference>
<evidence type="ECO:0000313" key="2">
    <source>
        <dbReference type="EMBL" id="VEG25626.1"/>
    </source>
</evidence>
<dbReference type="OrthoDB" id="581471at2"/>
<gene>
    <name evidence="2" type="ORF">NCTC11636_00130</name>
</gene>
<keyword evidence="3" id="KW-1185">Reference proteome</keyword>
<dbReference type="InterPro" id="IPR011009">
    <property type="entry name" value="Kinase-like_dom_sf"/>
</dbReference>
<sequence length="391" mass="42424">MTARSVSAAVETLLDPTALSELVDQPVRAGRLRIKPGVSVAVSLLRRGDGAPAGWARLLWPVSRTKAESSRRRAERLGLSTAQRLLPDGLLVEHGPIPADPRLGAVIDRAHRHGVLEGWEPEAVLRHNPLRRLVVAYGDRVVKLSAAPRPHDRELHLLVQRRLAVPEDLGVPTDREAPALGDHVRVLRRVGDSDLATRPDEVASRAAGGLLAALHSVDARQVPVDLRRHLEAPAPGPDDLVSVHARLLESLDTGLARRLRALHPLLGPDPARGPRVLIHGDASPDQVLVDRRGQRVWWTDFDRARFGSPVADLGSYLAEAGSLEGEALLTGYVACGGRSPEPPQLRQAVAVSRLARLVDPLRGGDPAWRERVGQRLDDLADVLEGAGPWRH</sequence>
<dbReference type="Proteomes" id="UP000266895">
    <property type="component" value="Chromosome"/>
</dbReference>